<proteinExistence type="inferred from homology"/>
<evidence type="ECO:0000256" key="1">
    <source>
        <dbReference type="ARBA" id="ARBA00004613"/>
    </source>
</evidence>
<dbReference type="GeneTree" id="ENSGT00940000166375"/>
<dbReference type="STRING" id="1841481.ENSSLDP00000031559"/>
<dbReference type="Proteomes" id="UP000261360">
    <property type="component" value="Unplaced"/>
</dbReference>
<feature type="chain" id="PRO_5017409725" evidence="6">
    <location>
        <begin position="36"/>
        <end position="172"/>
    </location>
</feature>
<feature type="signal peptide" evidence="6">
    <location>
        <begin position="1"/>
        <end position="35"/>
    </location>
</feature>
<dbReference type="GO" id="GO:0006954">
    <property type="term" value="P:inflammatory response"/>
    <property type="evidence" value="ECO:0007669"/>
    <property type="project" value="InterPro"/>
</dbReference>
<dbReference type="SUPFAM" id="SSF57501">
    <property type="entry name" value="Cystine-knot cytokines"/>
    <property type="match status" value="1"/>
</dbReference>
<dbReference type="InterPro" id="IPR010345">
    <property type="entry name" value="IL-17_fam"/>
</dbReference>
<comment type="subcellular location">
    <subcellularLocation>
        <location evidence="1">Secreted</location>
    </subcellularLocation>
</comment>
<dbReference type="Ensembl" id="ENSSLDT00000032462.1">
    <property type="protein sequence ID" value="ENSSLDP00000031559.1"/>
    <property type="gene ID" value="ENSSLDG00000024247.1"/>
</dbReference>
<evidence type="ECO:0000256" key="5">
    <source>
        <dbReference type="ARBA" id="ARBA00022729"/>
    </source>
</evidence>
<dbReference type="Gene3D" id="2.10.90.10">
    <property type="entry name" value="Cystine-knot cytokines"/>
    <property type="match status" value="1"/>
</dbReference>
<keyword evidence="4" id="KW-0964">Secreted</keyword>
<evidence type="ECO:0000313" key="7">
    <source>
        <dbReference type="Ensembl" id="ENSSLDP00000031559.1"/>
    </source>
</evidence>
<evidence type="ECO:0000313" key="8">
    <source>
        <dbReference type="Proteomes" id="UP000261360"/>
    </source>
</evidence>
<sequence length="172" mass="19489">MLSGFKMELVSLQMISLGSLLIFTDLTSSFPAAQADSSKCISVDKLEVHFDRFLERHWREQSVSTHLPQEDDLTCAQVANQMRGGLNSRSVSPWKSRLDHDVNRIPQHIVFAECLCQGCIINQHENLNYNSVPLFAKKMVMNKTKCKHCPGKYKVKVHYIQVPVACVCVVPK</sequence>
<keyword evidence="3" id="KW-0202">Cytokine</keyword>
<evidence type="ECO:0000256" key="3">
    <source>
        <dbReference type="ARBA" id="ARBA00022514"/>
    </source>
</evidence>
<organism evidence="7 8">
    <name type="scientific">Seriola lalandi dorsalis</name>
    <dbReference type="NCBI Taxonomy" id="1841481"/>
    <lineage>
        <taxon>Eukaryota</taxon>
        <taxon>Metazoa</taxon>
        <taxon>Chordata</taxon>
        <taxon>Craniata</taxon>
        <taxon>Vertebrata</taxon>
        <taxon>Euteleostomi</taxon>
        <taxon>Actinopterygii</taxon>
        <taxon>Neopterygii</taxon>
        <taxon>Teleostei</taxon>
        <taxon>Neoteleostei</taxon>
        <taxon>Acanthomorphata</taxon>
        <taxon>Carangaria</taxon>
        <taxon>Carangiformes</taxon>
        <taxon>Carangidae</taxon>
        <taxon>Seriola</taxon>
    </lineage>
</organism>
<keyword evidence="8" id="KW-1185">Reference proteome</keyword>
<protein>
    <submittedName>
        <fullName evidence="7">Uncharacterized protein</fullName>
    </submittedName>
</protein>
<name>A0A3B4Z8V6_SERLL</name>
<dbReference type="PRINTS" id="PR01932">
    <property type="entry name" value="INTRLEUKIN17"/>
</dbReference>
<dbReference type="InterPro" id="IPR029034">
    <property type="entry name" value="Cystine-knot_cytokine"/>
</dbReference>
<evidence type="ECO:0000256" key="4">
    <source>
        <dbReference type="ARBA" id="ARBA00022525"/>
    </source>
</evidence>
<dbReference type="GO" id="GO:0005125">
    <property type="term" value="F:cytokine activity"/>
    <property type="evidence" value="ECO:0007669"/>
    <property type="project" value="UniProtKB-KW"/>
</dbReference>
<dbReference type="InterPro" id="IPR020440">
    <property type="entry name" value="IL-17_chr"/>
</dbReference>
<dbReference type="AlphaFoldDB" id="A0A3B4Z8V6"/>
<evidence type="ECO:0000256" key="2">
    <source>
        <dbReference type="ARBA" id="ARBA00007236"/>
    </source>
</evidence>
<dbReference type="GO" id="GO:0005615">
    <property type="term" value="C:extracellular space"/>
    <property type="evidence" value="ECO:0007669"/>
    <property type="project" value="UniProtKB-KW"/>
</dbReference>
<accession>A0A3B4Z8V6</accession>
<evidence type="ECO:0000256" key="6">
    <source>
        <dbReference type="SAM" id="SignalP"/>
    </source>
</evidence>
<reference evidence="7" key="1">
    <citation type="submission" date="2025-08" db="UniProtKB">
        <authorList>
            <consortium name="Ensembl"/>
        </authorList>
    </citation>
    <scope>IDENTIFICATION</scope>
</reference>
<comment type="similarity">
    <text evidence="2">Belongs to the IL-17 family.</text>
</comment>
<reference evidence="7" key="2">
    <citation type="submission" date="2025-09" db="UniProtKB">
        <authorList>
            <consortium name="Ensembl"/>
        </authorList>
    </citation>
    <scope>IDENTIFICATION</scope>
</reference>
<keyword evidence="5 6" id="KW-0732">Signal</keyword>
<dbReference type="Pfam" id="PF06083">
    <property type="entry name" value="IL17"/>
    <property type="match status" value="1"/>
</dbReference>